<keyword evidence="7 8" id="KW-0472">Membrane</keyword>
<evidence type="ECO:0000259" key="9">
    <source>
        <dbReference type="PROSITE" id="PS51332"/>
    </source>
</evidence>
<evidence type="ECO:0000256" key="2">
    <source>
        <dbReference type="ARBA" id="ARBA00009773"/>
    </source>
</evidence>
<name>A0A517XUR4_9BACT</name>
<dbReference type="AlphaFoldDB" id="A0A517XUR4"/>
<dbReference type="Proteomes" id="UP000319576">
    <property type="component" value="Chromosome"/>
</dbReference>
<feature type="transmembrane region" description="Helical" evidence="8">
    <location>
        <begin position="288"/>
        <end position="307"/>
    </location>
</feature>
<feature type="transmembrane region" description="Helical" evidence="8">
    <location>
        <begin position="69"/>
        <end position="91"/>
    </location>
</feature>
<dbReference type="GO" id="GO:0031419">
    <property type="term" value="F:cobalamin binding"/>
    <property type="evidence" value="ECO:0007669"/>
    <property type="project" value="InterPro"/>
</dbReference>
<evidence type="ECO:0000256" key="4">
    <source>
        <dbReference type="ARBA" id="ARBA00022475"/>
    </source>
</evidence>
<proteinExistence type="inferred from homology"/>
<feature type="transmembrane region" description="Helical" evidence="8">
    <location>
        <begin position="228"/>
        <end position="250"/>
    </location>
</feature>
<protein>
    <submittedName>
        <fullName evidence="10">AI-2 transport protein TqsA</fullName>
    </submittedName>
</protein>
<reference evidence="10 11" key="1">
    <citation type="submission" date="2019-02" db="EMBL/GenBank/DDBJ databases">
        <title>Deep-cultivation of Planctomycetes and their phenomic and genomic characterization uncovers novel biology.</title>
        <authorList>
            <person name="Wiegand S."/>
            <person name="Jogler M."/>
            <person name="Boedeker C."/>
            <person name="Pinto D."/>
            <person name="Vollmers J."/>
            <person name="Rivas-Marin E."/>
            <person name="Kohn T."/>
            <person name="Peeters S.H."/>
            <person name="Heuer A."/>
            <person name="Rast P."/>
            <person name="Oberbeckmann S."/>
            <person name="Bunk B."/>
            <person name="Jeske O."/>
            <person name="Meyerdierks A."/>
            <person name="Storesund J.E."/>
            <person name="Kallscheuer N."/>
            <person name="Luecker S."/>
            <person name="Lage O.M."/>
            <person name="Pohl T."/>
            <person name="Merkel B.J."/>
            <person name="Hornburger P."/>
            <person name="Mueller R.-W."/>
            <person name="Bruemmer F."/>
            <person name="Labrenz M."/>
            <person name="Spormann A.M."/>
            <person name="Op den Camp H."/>
            <person name="Overmann J."/>
            <person name="Amann R."/>
            <person name="Jetten M.S.M."/>
            <person name="Mascher T."/>
            <person name="Medema M.H."/>
            <person name="Devos D.P."/>
            <person name="Kaster A.-K."/>
            <person name="Ovreas L."/>
            <person name="Rohde M."/>
            <person name="Galperin M.Y."/>
            <person name="Jogler C."/>
        </authorList>
    </citation>
    <scope>NUCLEOTIDE SEQUENCE [LARGE SCALE GENOMIC DNA]</scope>
    <source>
        <strain evidence="10 11">ETA_A1</strain>
    </source>
</reference>
<keyword evidence="4" id="KW-1003">Cell membrane</keyword>
<gene>
    <name evidence="10" type="primary">tqsA_2</name>
    <name evidence="10" type="ORF">ETAA1_32100</name>
</gene>
<keyword evidence="11" id="KW-1185">Reference proteome</keyword>
<keyword evidence="3" id="KW-0813">Transport</keyword>
<evidence type="ECO:0000256" key="3">
    <source>
        <dbReference type="ARBA" id="ARBA00022448"/>
    </source>
</evidence>
<evidence type="ECO:0000256" key="6">
    <source>
        <dbReference type="ARBA" id="ARBA00022989"/>
    </source>
</evidence>
<dbReference type="RefSeq" id="WP_145240060.1">
    <property type="nucleotide sequence ID" value="NZ_CP036273.1"/>
</dbReference>
<feature type="transmembrane region" description="Helical" evidence="8">
    <location>
        <begin position="262"/>
        <end position="281"/>
    </location>
</feature>
<evidence type="ECO:0000256" key="7">
    <source>
        <dbReference type="ARBA" id="ARBA00023136"/>
    </source>
</evidence>
<dbReference type="GO" id="GO:0005886">
    <property type="term" value="C:plasma membrane"/>
    <property type="evidence" value="ECO:0007669"/>
    <property type="project" value="UniProtKB-SubCell"/>
</dbReference>
<comment type="similarity">
    <text evidence="2">Belongs to the autoinducer-2 exporter (AI-2E) (TC 2.A.86) family.</text>
</comment>
<dbReference type="InterPro" id="IPR002549">
    <property type="entry name" value="AI-2E-like"/>
</dbReference>
<dbReference type="Pfam" id="PF01594">
    <property type="entry name" value="AI-2E_transport"/>
    <property type="match status" value="1"/>
</dbReference>
<dbReference type="InterPro" id="IPR036724">
    <property type="entry name" value="Cobalamin-bd_sf"/>
</dbReference>
<comment type="subcellular location">
    <subcellularLocation>
        <location evidence="1">Cell membrane</location>
        <topology evidence="1">Multi-pass membrane protein</topology>
    </subcellularLocation>
</comment>
<keyword evidence="6 8" id="KW-1133">Transmembrane helix</keyword>
<dbReference type="GO" id="GO:0046872">
    <property type="term" value="F:metal ion binding"/>
    <property type="evidence" value="ECO:0007669"/>
    <property type="project" value="InterPro"/>
</dbReference>
<organism evidence="10 11">
    <name type="scientific">Urbifossiella limnaea</name>
    <dbReference type="NCBI Taxonomy" id="2528023"/>
    <lineage>
        <taxon>Bacteria</taxon>
        <taxon>Pseudomonadati</taxon>
        <taxon>Planctomycetota</taxon>
        <taxon>Planctomycetia</taxon>
        <taxon>Gemmatales</taxon>
        <taxon>Gemmataceae</taxon>
        <taxon>Urbifossiella</taxon>
    </lineage>
</organism>
<evidence type="ECO:0000313" key="11">
    <source>
        <dbReference type="Proteomes" id="UP000319576"/>
    </source>
</evidence>
<feature type="transmembrane region" description="Helical" evidence="8">
    <location>
        <begin position="327"/>
        <end position="352"/>
    </location>
</feature>
<dbReference type="PROSITE" id="PS51332">
    <property type="entry name" value="B12_BINDING"/>
    <property type="match status" value="1"/>
</dbReference>
<accession>A0A517XUR4</accession>
<sequence>MSQHGYAQEWQRAQVVLASIVSAAATIGVLYWARSIFIPVALAIFLTFVFSPVVTWFERRGIGRTLSVILVVGLALLVSGGLGAILAAQIASLSDVLPDRKDEIVRKLTEVKVAVVGSGESRFGKLIEEIGNIFAPQPRDQQPGAPPPVVVESPGPNWMGQVETFASPALEFVGQAAFAFLLTVFMLIKREDLRNRVIRLTGHGKVTTTTKAVDDASRRVSKFLFTQLLLNAGFALIVLVGLLLMGVKYAVMWGVLAFVMRYVPYIGSWIAAVPPALYVLAVTDGWGMTIAVAALFIVLELISNNVFEPLLYGPSMGLSEVAQLVAAGFWAFLWGPIGLILSGPLTVCLLVLGKHVSRFEFLDVLLGDEPVLPDRVAFYQRLAARDQDEASKIALATGDGDDAAVVYDRVIVPALCLAKRDHQDHDLPDEGLRFVTTAAREIGEEVALEHPPAATEGERPVRVLIAAARDDVDQAGAELMSRLLDPNRWDVELATDEVLAAELLTRIERTKPAAVVIASLPPGGVAHTRYLVTRIKARFPDLRLVVGRWGRGEDFADDDAQAGGADWVDHTLAATRKRLTELHSVFDAAAVPSAENGKARVVGTAGALVG</sequence>
<evidence type="ECO:0000256" key="5">
    <source>
        <dbReference type="ARBA" id="ARBA00022692"/>
    </source>
</evidence>
<dbReference type="PANTHER" id="PTHR21716">
    <property type="entry name" value="TRANSMEMBRANE PROTEIN"/>
    <property type="match status" value="1"/>
</dbReference>
<dbReference type="OrthoDB" id="9799225at2"/>
<evidence type="ECO:0000256" key="1">
    <source>
        <dbReference type="ARBA" id="ARBA00004651"/>
    </source>
</evidence>
<dbReference type="EMBL" id="CP036273">
    <property type="protein sequence ID" value="QDU21245.1"/>
    <property type="molecule type" value="Genomic_DNA"/>
</dbReference>
<evidence type="ECO:0000256" key="8">
    <source>
        <dbReference type="SAM" id="Phobius"/>
    </source>
</evidence>
<dbReference type="InterPro" id="IPR006158">
    <property type="entry name" value="Cobalamin-bd"/>
</dbReference>
<feature type="transmembrane region" description="Helical" evidence="8">
    <location>
        <begin position="12"/>
        <end position="30"/>
    </location>
</feature>
<feature type="transmembrane region" description="Helical" evidence="8">
    <location>
        <begin position="165"/>
        <end position="188"/>
    </location>
</feature>
<feature type="transmembrane region" description="Helical" evidence="8">
    <location>
        <begin position="36"/>
        <end position="57"/>
    </location>
</feature>
<feature type="domain" description="B12-binding" evidence="9">
    <location>
        <begin position="460"/>
        <end position="589"/>
    </location>
</feature>
<evidence type="ECO:0000313" key="10">
    <source>
        <dbReference type="EMBL" id="QDU21245.1"/>
    </source>
</evidence>
<dbReference type="SUPFAM" id="SSF52242">
    <property type="entry name" value="Cobalamin (vitamin B12)-binding domain"/>
    <property type="match status" value="1"/>
</dbReference>
<dbReference type="KEGG" id="uli:ETAA1_32100"/>
<keyword evidence="5 8" id="KW-0812">Transmembrane</keyword>
<dbReference type="PANTHER" id="PTHR21716:SF53">
    <property type="entry name" value="PERMEASE PERM-RELATED"/>
    <property type="match status" value="1"/>
</dbReference>
<dbReference type="Gene3D" id="3.40.50.280">
    <property type="entry name" value="Cobalamin-binding domain"/>
    <property type="match status" value="1"/>
</dbReference>